<proteinExistence type="predicted"/>
<feature type="compositionally biased region" description="Low complexity" evidence="1">
    <location>
        <begin position="19"/>
        <end position="38"/>
    </location>
</feature>
<sequence>MTAPGSDHARPTTPERAGDAAAAAADRAAGQAPQAAPATTPLPRVSVPDGPHLTPEELQARLLKLVEGLSAAAQTEGPQVAQALGATLAPDPEKPDRLIAEGELGQGGRYHVVVSSVYPDVPGRRIEIRFLPPGWRGDPRNPESALSTCSVAFEPLSEAITKLGYSRTRGPTHQRERWSFRKDFPHNTIAFYIKANLYRAQDGTAEGRACVLSVQIDADSADLSHG</sequence>
<protein>
    <submittedName>
        <fullName evidence="2">Uncharacterized protein</fullName>
    </submittedName>
</protein>
<accession>A0AAU9AWC1</accession>
<dbReference type="AlphaFoldDB" id="A0AAU9AWC1"/>
<reference evidence="2 3" key="1">
    <citation type="journal article" date="2017" name="DNA Res.">
        <title>Complete genome sequence and expression profile of the commercial lytic enzyme producer Lysobacter enzymogenes M497-1.</title>
        <authorList>
            <person name="Takami H."/>
            <person name="Toyoda A."/>
            <person name="Uchiyama I."/>
            <person name="Itoh T."/>
            <person name="Takaki Y."/>
            <person name="Arai W."/>
            <person name="Nishi S."/>
            <person name="Kawai M."/>
            <person name="Shinya K."/>
            <person name="Ikeda H."/>
        </authorList>
    </citation>
    <scope>NUCLEOTIDE SEQUENCE [LARGE SCALE GENOMIC DNA]</scope>
    <source>
        <strain evidence="2 3">M497-1</strain>
    </source>
</reference>
<gene>
    <name evidence="2" type="ORF">LEN_3064</name>
</gene>
<dbReference type="RefSeq" id="WP_145960094.1">
    <property type="nucleotide sequence ID" value="NZ_AP014940.1"/>
</dbReference>
<evidence type="ECO:0000256" key="1">
    <source>
        <dbReference type="SAM" id="MobiDB-lite"/>
    </source>
</evidence>
<evidence type="ECO:0000313" key="2">
    <source>
        <dbReference type="EMBL" id="BAV98551.1"/>
    </source>
</evidence>
<evidence type="ECO:0000313" key="3">
    <source>
        <dbReference type="Proteomes" id="UP000218824"/>
    </source>
</evidence>
<dbReference type="EMBL" id="AP014940">
    <property type="protein sequence ID" value="BAV98551.1"/>
    <property type="molecule type" value="Genomic_DNA"/>
</dbReference>
<dbReference type="KEGG" id="lem:LEN_3064"/>
<dbReference type="Proteomes" id="UP000218824">
    <property type="component" value="Chromosome"/>
</dbReference>
<organism evidence="2 3">
    <name type="scientific">Lysobacter enzymogenes</name>
    <dbReference type="NCBI Taxonomy" id="69"/>
    <lineage>
        <taxon>Bacteria</taxon>
        <taxon>Pseudomonadati</taxon>
        <taxon>Pseudomonadota</taxon>
        <taxon>Gammaproteobacteria</taxon>
        <taxon>Lysobacterales</taxon>
        <taxon>Lysobacteraceae</taxon>
        <taxon>Lysobacter</taxon>
    </lineage>
</organism>
<dbReference type="GeneID" id="83066716"/>
<name>A0AAU9AWC1_LYSEN</name>
<feature type="region of interest" description="Disordered" evidence="1">
    <location>
        <begin position="1"/>
        <end position="55"/>
    </location>
</feature>